<reference evidence="3 4" key="1">
    <citation type="journal article" date="2016" name="Nat. Commun.">
        <title>Thousands of microbial genomes shed light on interconnected biogeochemical processes in an aquifer system.</title>
        <authorList>
            <person name="Anantharaman K."/>
            <person name="Brown C.T."/>
            <person name="Hug L.A."/>
            <person name="Sharon I."/>
            <person name="Castelle C.J."/>
            <person name="Probst A.J."/>
            <person name="Thomas B.C."/>
            <person name="Singh A."/>
            <person name="Wilkins M.J."/>
            <person name="Karaoz U."/>
            <person name="Brodie E.L."/>
            <person name="Williams K.H."/>
            <person name="Hubbard S.S."/>
            <person name="Banfield J.F."/>
        </authorList>
    </citation>
    <scope>NUCLEOTIDE SEQUENCE [LARGE SCALE GENOMIC DNA]</scope>
</reference>
<feature type="binding site" evidence="2">
    <location>
        <position position="28"/>
    </location>
    <ligand>
        <name>substrate</name>
    </ligand>
</feature>
<dbReference type="HAMAP" id="MF_01139">
    <property type="entry name" value="ISPT"/>
    <property type="match status" value="1"/>
</dbReference>
<dbReference type="NCBIfam" id="TIGR00055">
    <property type="entry name" value="uppS"/>
    <property type="match status" value="1"/>
</dbReference>
<proteinExistence type="inferred from homology"/>
<dbReference type="EC" id="2.5.1.-" evidence="2"/>
<comment type="similarity">
    <text evidence="2">Belongs to the UPP synthase family.</text>
</comment>
<feature type="binding site" evidence="2">
    <location>
        <begin position="182"/>
        <end position="184"/>
    </location>
    <ligand>
        <name>substrate</name>
    </ligand>
</feature>
<sequence length="227" mass="26443">MIPYHIAIIMDGNRRWARARKIPDLAGHEEGHEALERTIKAARDIGVKIVTVYALSTENVKERSKREVLGLFNLLRKTYSTKLKQMMKEGVRVSVLGELRGLPSFVRKIITEINRKEIEDTNFRLNIAFNYGGKREILQAIEKILKSKVTPKKVSEEMLRKNLYTGGQPDPELVIRTGGRNRLSNFLLWQTAYSEFYFTKVLWPDFDAKELKKAIVWYQTQKRNFGR</sequence>
<comment type="caution">
    <text evidence="2">Lacks conserved residue(s) required for the propagation of feature annotation.</text>
</comment>
<dbReference type="Proteomes" id="UP000177555">
    <property type="component" value="Unassembled WGS sequence"/>
</dbReference>
<keyword evidence="1 2" id="KW-0808">Transferase</keyword>
<evidence type="ECO:0000256" key="2">
    <source>
        <dbReference type="HAMAP-Rule" id="MF_01139"/>
    </source>
</evidence>
<organism evidence="3 4">
    <name type="scientific">Candidatus Daviesbacteria bacterium RIFCSPHIGHO2_01_FULL_40_11</name>
    <dbReference type="NCBI Taxonomy" id="1797762"/>
    <lineage>
        <taxon>Bacteria</taxon>
        <taxon>Candidatus Daviesiibacteriota</taxon>
    </lineage>
</organism>
<feature type="binding site" evidence="2">
    <location>
        <begin position="56"/>
        <end position="58"/>
    </location>
    <ligand>
        <name>substrate</name>
    </ligand>
</feature>
<dbReference type="AlphaFoldDB" id="A0A1F5JGQ2"/>
<dbReference type="EMBL" id="MFCP01000033">
    <property type="protein sequence ID" value="OGE27670.1"/>
    <property type="molecule type" value="Genomic_DNA"/>
</dbReference>
<dbReference type="GO" id="GO:0045547">
    <property type="term" value="F:ditrans,polycis-polyprenyl diphosphate synthase [(2E,6E)-farnesyl diphosphate specific] activity"/>
    <property type="evidence" value="ECO:0007669"/>
    <property type="project" value="TreeGrafter"/>
</dbReference>
<dbReference type="Pfam" id="PF01255">
    <property type="entry name" value="Prenyltransf"/>
    <property type="match status" value="1"/>
</dbReference>
<dbReference type="InterPro" id="IPR036424">
    <property type="entry name" value="UPP_synth-like_sf"/>
</dbReference>
<feature type="binding site" evidence="2">
    <location>
        <position position="195"/>
    </location>
    <ligand>
        <name>Mg(2+)</name>
        <dbReference type="ChEBI" id="CHEBI:18420"/>
    </ligand>
</feature>
<feature type="active site" evidence="2">
    <location>
        <position position="11"/>
    </location>
</feature>
<dbReference type="SUPFAM" id="SSF64005">
    <property type="entry name" value="Undecaprenyl diphosphate synthase"/>
    <property type="match status" value="1"/>
</dbReference>
<dbReference type="InterPro" id="IPR001441">
    <property type="entry name" value="UPP_synth-like"/>
</dbReference>
<dbReference type="PANTHER" id="PTHR10291">
    <property type="entry name" value="DEHYDRODOLICHYL DIPHOSPHATE SYNTHASE FAMILY MEMBER"/>
    <property type="match status" value="1"/>
</dbReference>
<evidence type="ECO:0000256" key="1">
    <source>
        <dbReference type="ARBA" id="ARBA00022679"/>
    </source>
</evidence>
<name>A0A1F5JGQ2_9BACT</name>
<keyword evidence="2" id="KW-0460">Magnesium</keyword>
<dbReference type="InterPro" id="IPR018520">
    <property type="entry name" value="UPP_synth-like_CS"/>
</dbReference>
<feature type="binding site" evidence="2">
    <location>
        <position position="176"/>
    </location>
    <ligand>
        <name>substrate</name>
    </ligand>
</feature>
<dbReference type="CDD" id="cd00475">
    <property type="entry name" value="Cis_IPPS"/>
    <property type="match status" value="1"/>
</dbReference>
<keyword evidence="2" id="KW-0479">Metal-binding</keyword>
<dbReference type="Gene3D" id="3.40.1180.10">
    <property type="entry name" value="Decaprenyl diphosphate synthase-like"/>
    <property type="match status" value="1"/>
</dbReference>
<comment type="function">
    <text evidence="2">Catalyzes the condensation of isopentenyl diphosphate (IPP) with allylic pyrophosphates generating different type of terpenoids.</text>
</comment>
<feature type="binding site" evidence="2">
    <location>
        <begin position="12"/>
        <end position="15"/>
    </location>
    <ligand>
        <name>substrate</name>
    </ligand>
</feature>
<evidence type="ECO:0000313" key="3">
    <source>
        <dbReference type="EMBL" id="OGE27670.1"/>
    </source>
</evidence>
<dbReference type="PANTHER" id="PTHR10291:SF0">
    <property type="entry name" value="DEHYDRODOLICHYL DIPHOSPHATE SYNTHASE 2"/>
    <property type="match status" value="1"/>
</dbReference>
<evidence type="ECO:0000313" key="4">
    <source>
        <dbReference type="Proteomes" id="UP000177555"/>
    </source>
</evidence>
<feature type="active site" description="Proton acceptor" evidence="2">
    <location>
        <position position="59"/>
    </location>
</feature>
<feature type="binding site" evidence="2">
    <location>
        <position position="11"/>
    </location>
    <ligand>
        <name>Mg(2+)</name>
        <dbReference type="ChEBI" id="CHEBI:18420"/>
    </ligand>
</feature>
<dbReference type="GO" id="GO:0016094">
    <property type="term" value="P:polyprenol biosynthetic process"/>
    <property type="evidence" value="ECO:0007669"/>
    <property type="project" value="TreeGrafter"/>
</dbReference>
<comment type="caution">
    <text evidence="3">The sequence shown here is derived from an EMBL/GenBank/DDBJ whole genome shotgun (WGS) entry which is preliminary data.</text>
</comment>
<gene>
    <name evidence="3" type="ORF">A2867_03895</name>
</gene>
<comment type="cofactor">
    <cofactor evidence="2">
        <name>Mg(2+)</name>
        <dbReference type="ChEBI" id="CHEBI:18420"/>
    </cofactor>
    <text evidence="2">Binds 2 magnesium ions per subunit.</text>
</comment>
<dbReference type="GO" id="GO:0000287">
    <property type="term" value="F:magnesium ion binding"/>
    <property type="evidence" value="ECO:0007669"/>
    <property type="project" value="UniProtKB-UniRule"/>
</dbReference>
<feature type="binding site" evidence="2">
    <location>
        <position position="16"/>
    </location>
    <ligand>
        <name>substrate</name>
    </ligand>
</feature>
<feature type="binding site" evidence="2">
    <location>
        <position position="63"/>
    </location>
    <ligand>
        <name>substrate</name>
    </ligand>
</feature>
<accession>A0A1F5JGQ2</accession>
<dbReference type="PROSITE" id="PS01066">
    <property type="entry name" value="UPP_SYNTHASE"/>
    <property type="match status" value="1"/>
</dbReference>
<protein>
    <recommendedName>
        <fullName evidence="2">Isoprenyl transferase</fullName>
        <ecNumber evidence="2">2.5.1.-</ecNumber>
    </recommendedName>
</protein>
<comment type="subunit">
    <text evidence="2">Homodimer.</text>
</comment>